<accession>A0A6C0LVS1</accession>
<dbReference type="AlphaFoldDB" id="A0A6C0LVS1"/>
<dbReference type="EMBL" id="MN740573">
    <property type="protein sequence ID" value="QHU34523.1"/>
    <property type="molecule type" value="Genomic_DNA"/>
</dbReference>
<sequence>MNKYQKNSNRKRESYSNLLRYDSSTTYPKVKEKYGGVISIGASVRYTNSNICSGNLGCVLQPNGRMTLPGVM</sequence>
<reference evidence="1" key="1">
    <citation type="journal article" date="2020" name="Nature">
        <title>Giant virus diversity and host interactions through global metagenomics.</title>
        <authorList>
            <person name="Schulz F."/>
            <person name="Roux S."/>
            <person name="Paez-Espino D."/>
            <person name="Jungbluth S."/>
            <person name="Walsh D.A."/>
            <person name="Denef V.J."/>
            <person name="McMahon K.D."/>
            <person name="Konstantinidis K.T."/>
            <person name="Eloe-Fadrosh E.A."/>
            <person name="Kyrpides N.C."/>
            <person name="Woyke T."/>
        </authorList>
    </citation>
    <scope>NUCLEOTIDE SEQUENCE</scope>
    <source>
        <strain evidence="1">GVMAG-S-1016713-169</strain>
    </source>
</reference>
<organism evidence="1">
    <name type="scientific">viral metagenome</name>
    <dbReference type="NCBI Taxonomy" id="1070528"/>
    <lineage>
        <taxon>unclassified sequences</taxon>
        <taxon>metagenomes</taxon>
        <taxon>organismal metagenomes</taxon>
    </lineage>
</organism>
<name>A0A6C0LVS1_9ZZZZ</name>
<protein>
    <submittedName>
        <fullName evidence="1">Uncharacterized protein</fullName>
    </submittedName>
</protein>
<proteinExistence type="predicted"/>
<evidence type="ECO:0000313" key="1">
    <source>
        <dbReference type="EMBL" id="QHU34523.1"/>
    </source>
</evidence>